<proteinExistence type="predicted"/>
<feature type="non-terminal residue" evidence="1">
    <location>
        <position position="1"/>
    </location>
</feature>
<protein>
    <submittedName>
        <fullName evidence="1">Uncharacterized protein</fullName>
    </submittedName>
</protein>
<reference evidence="1" key="1">
    <citation type="journal article" date="2019" name="Sci. Rep.">
        <title>Draft genome of Tanacetum cinerariifolium, the natural source of mosquito coil.</title>
        <authorList>
            <person name="Yamashiro T."/>
            <person name="Shiraishi A."/>
            <person name="Satake H."/>
            <person name="Nakayama K."/>
        </authorList>
    </citation>
    <scope>NUCLEOTIDE SEQUENCE</scope>
</reference>
<gene>
    <name evidence="1" type="ORF">Tci_929862</name>
</gene>
<name>A0A699XFC6_TANCI</name>
<sequence>VAFQRVKEKTIVRYAVPVEDFLLLLCADAVVLVKEVEECALWLFQRRICARFQVA</sequence>
<accession>A0A699XFC6</accession>
<comment type="caution">
    <text evidence="1">The sequence shown here is derived from an EMBL/GenBank/DDBJ whole genome shotgun (WGS) entry which is preliminary data.</text>
</comment>
<organism evidence="1">
    <name type="scientific">Tanacetum cinerariifolium</name>
    <name type="common">Dalmatian daisy</name>
    <name type="synonym">Chrysanthemum cinerariifolium</name>
    <dbReference type="NCBI Taxonomy" id="118510"/>
    <lineage>
        <taxon>Eukaryota</taxon>
        <taxon>Viridiplantae</taxon>
        <taxon>Streptophyta</taxon>
        <taxon>Embryophyta</taxon>
        <taxon>Tracheophyta</taxon>
        <taxon>Spermatophyta</taxon>
        <taxon>Magnoliopsida</taxon>
        <taxon>eudicotyledons</taxon>
        <taxon>Gunneridae</taxon>
        <taxon>Pentapetalae</taxon>
        <taxon>asterids</taxon>
        <taxon>campanulids</taxon>
        <taxon>Asterales</taxon>
        <taxon>Asteraceae</taxon>
        <taxon>Asteroideae</taxon>
        <taxon>Anthemideae</taxon>
        <taxon>Anthemidinae</taxon>
        <taxon>Tanacetum</taxon>
    </lineage>
</organism>
<dbReference type="AlphaFoldDB" id="A0A699XFC6"/>
<dbReference type="EMBL" id="BKCJ011846269">
    <property type="protein sequence ID" value="GFD57893.1"/>
    <property type="molecule type" value="Genomic_DNA"/>
</dbReference>
<evidence type="ECO:0000313" key="1">
    <source>
        <dbReference type="EMBL" id="GFD57893.1"/>
    </source>
</evidence>